<dbReference type="InterPro" id="IPR027434">
    <property type="entry name" value="Homing_endonucl"/>
</dbReference>
<dbReference type="Gene3D" id="3.10.28.10">
    <property type="entry name" value="Homing endonucleases"/>
    <property type="match status" value="1"/>
</dbReference>
<reference evidence="1 2" key="1">
    <citation type="journal article" date="2016" name="Nat. Commun.">
        <title>Thousands of microbial genomes shed light on interconnected biogeochemical processes in an aquifer system.</title>
        <authorList>
            <person name="Anantharaman K."/>
            <person name="Brown C.T."/>
            <person name="Hug L.A."/>
            <person name="Sharon I."/>
            <person name="Castelle C.J."/>
            <person name="Probst A.J."/>
            <person name="Thomas B.C."/>
            <person name="Singh A."/>
            <person name="Wilkins M.J."/>
            <person name="Karaoz U."/>
            <person name="Brodie E.L."/>
            <person name="Williams K.H."/>
            <person name="Hubbard S.S."/>
            <person name="Banfield J.F."/>
        </authorList>
    </citation>
    <scope>NUCLEOTIDE SEQUENCE [LARGE SCALE GENOMIC DNA]</scope>
</reference>
<comment type="caution">
    <text evidence="1">The sequence shown here is derived from an EMBL/GenBank/DDBJ whole genome shotgun (WGS) entry which is preliminary data.</text>
</comment>
<name>A0A1F6E604_9BACT</name>
<accession>A0A1F6E604</accession>
<proteinExistence type="predicted"/>
<evidence type="ECO:0000313" key="2">
    <source>
        <dbReference type="Proteomes" id="UP000176914"/>
    </source>
</evidence>
<sequence length="137" mass="16359">MIERVFGKKPTVIRRSNSNAFNISIYEKHIAERLKIPTGSRHDYNFILPVWIREKPDHTIRFLRGLYEAEGSMHFHAGTYTHKFLFSNANPALLDTVFRYVTKLGFHPHRSRFKIQVSRKDEVQKLANLLQFRRYKR</sequence>
<dbReference type="EMBL" id="MFLL01000022">
    <property type="protein sequence ID" value="OGG69061.1"/>
    <property type="molecule type" value="Genomic_DNA"/>
</dbReference>
<dbReference type="AlphaFoldDB" id="A0A1F6E604"/>
<organism evidence="1 2">
    <name type="scientific">Candidatus Kaiserbacteria bacterium RIFCSPHIGHO2_02_FULL_55_25</name>
    <dbReference type="NCBI Taxonomy" id="1798498"/>
    <lineage>
        <taxon>Bacteria</taxon>
        <taxon>Candidatus Kaiseribacteriota</taxon>
    </lineage>
</organism>
<evidence type="ECO:0000313" key="1">
    <source>
        <dbReference type="EMBL" id="OGG69061.1"/>
    </source>
</evidence>
<dbReference type="Proteomes" id="UP000176914">
    <property type="component" value="Unassembled WGS sequence"/>
</dbReference>
<evidence type="ECO:0008006" key="3">
    <source>
        <dbReference type="Google" id="ProtNLM"/>
    </source>
</evidence>
<dbReference type="SUPFAM" id="SSF55608">
    <property type="entry name" value="Homing endonucleases"/>
    <property type="match status" value="1"/>
</dbReference>
<gene>
    <name evidence="1" type="ORF">A3C20_04925</name>
</gene>
<protein>
    <recommendedName>
        <fullName evidence="3">DOD-type homing endonuclease domain-containing protein</fullName>
    </recommendedName>
</protein>